<evidence type="ECO:0000313" key="6">
    <source>
        <dbReference type="EMBL" id="AKC95698.1"/>
    </source>
</evidence>
<dbReference type="Gene3D" id="1.10.10.10">
    <property type="entry name" value="Winged helix-like DNA-binding domain superfamily/Winged helix DNA-binding domain"/>
    <property type="match status" value="1"/>
</dbReference>
<dbReference type="CDD" id="cd05013">
    <property type="entry name" value="SIS_RpiR"/>
    <property type="match status" value="1"/>
</dbReference>
<dbReference type="InterPro" id="IPR035472">
    <property type="entry name" value="RpiR-like_SIS"/>
</dbReference>
<dbReference type="InterPro" id="IPR046348">
    <property type="entry name" value="SIS_dom_sf"/>
</dbReference>
<evidence type="ECO:0000256" key="3">
    <source>
        <dbReference type="ARBA" id="ARBA00023163"/>
    </source>
</evidence>
<dbReference type="Pfam" id="PF01418">
    <property type="entry name" value="HTH_6"/>
    <property type="match status" value="1"/>
</dbReference>
<proteinExistence type="predicted"/>
<reference evidence="6 7" key="1">
    <citation type="journal article" date="2012" name="BMC Genomics">
        <title>Genomic sequence analysis and characterization of Sneathia amnii sp. nov.</title>
        <authorList>
            <consortium name="Vaginal Microbiome Consortium (additional members)"/>
            <person name="Harwich M.D.Jr."/>
            <person name="Serrano M.G."/>
            <person name="Fettweis J.M."/>
            <person name="Alves J.M."/>
            <person name="Reimers M.A."/>
            <person name="Buck G.A."/>
            <person name="Jefferson K.K."/>
        </authorList>
    </citation>
    <scope>NUCLEOTIDE SEQUENCE [LARGE SCALE GENOMIC DNA]</scope>
    <source>
        <strain evidence="6 7">SN35</strain>
    </source>
</reference>
<dbReference type="EMBL" id="CP011280">
    <property type="protein sequence ID" value="AKC95698.1"/>
    <property type="molecule type" value="Genomic_DNA"/>
</dbReference>
<dbReference type="RefSeq" id="WP_046328804.1">
    <property type="nucleotide sequence ID" value="NZ_CAUPIC010000016.1"/>
</dbReference>
<dbReference type="Proteomes" id="UP000033103">
    <property type="component" value="Chromosome"/>
</dbReference>
<keyword evidence="1" id="KW-0805">Transcription regulation</keyword>
<evidence type="ECO:0000256" key="1">
    <source>
        <dbReference type="ARBA" id="ARBA00023015"/>
    </source>
</evidence>
<keyword evidence="7" id="KW-1185">Reference proteome</keyword>
<dbReference type="InterPro" id="IPR047640">
    <property type="entry name" value="RpiR-like"/>
</dbReference>
<dbReference type="GO" id="GO:0003677">
    <property type="term" value="F:DNA binding"/>
    <property type="evidence" value="ECO:0007669"/>
    <property type="project" value="UniProtKB-KW"/>
</dbReference>
<organism evidence="6 7">
    <name type="scientific">Sneathia vaginalis</name>
    <dbReference type="NCBI Taxonomy" id="187101"/>
    <lineage>
        <taxon>Bacteria</taxon>
        <taxon>Fusobacteriati</taxon>
        <taxon>Fusobacteriota</taxon>
        <taxon>Fusobacteriia</taxon>
        <taxon>Fusobacteriales</taxon>
        <taxon>Leptotrichiaceae</taxon>
        <taxon>Sneathia</taxon>
    </lineage>
</organism>
<dbReference type="GO" id="GO:0097367">
    <property type="term" value="F:carbohydrate derivative binding"/>
    <property type="evidence" value="ECO:0007669"/>
    <property type="project" value="InterPro"/>
</dbReference>
<keyword evidence="2" id="KW-0238">DNA-binding</keyword>
<dbReference type="InterPro" id="IPR036388">
    <property type="entry name" value="WH-like_DNA-bd_sf"/>
</dbReference>
<accession>A0A0E3UUV5</accession>
<evidence type="ECO:0000313" key="7">
    <source>
        <dbReference type="Proteomes" id="UP000033103"/>
    </source>
</evidence>
<name>A0A0E3UUV5_9FUSO</name>
<dbReference type="Gene3D" id="3.40.50.10490">
    <property type="entry name" value="Glucose-6-phosphate isomerase like protein, domain 1"/>
    <property type="match status" value="1"/>
</dbReference>
<dbReference type="GO" id="GO:0003700">
    <property type="term" value="F:DNA-binding transcription factor activity"/>
    <property type="evidence" value="ECO:0007669"/>
    <property type="project" value="InterPro"/>
</dbReference>
<dbReference type="PATRIC" id="fig|1069640.6.peg.826"/>
<protein>
    <recommendedName>
        <fullName evidence="8">MurR/RpiR family transcriptional regulator</fullName>
    </recommendedName>
</protein>
<dbReference type="InterPro" id="IPR009057">
    <property type="entry name" value="Homeodomain-like_sf"/>
</dbReference>
<feature type="domain" description="HTH rpiR-type" evidence="4">
    <location>
        <begin position="1"/>
        <end position="76"/>
    </location>
</feature>
<evidence type="ECO:0000259" key="5">
    <source>
        <dbReference type="PROSITE" id="PS51464"/>
    </source>
</evidence>
<feature type="domain" description="SIS" evidence="5">
    <location>
        <begin position="110"/>
        <end position="243"/>
    </location>
</feature>
<dbReference type="GO" id="GO:1901135">
    <property type="term" value="P:carbohydrate derivative metabolic process"/>
    <property type="evidence" value="ECO:0007669"/>
    <property type="project" value="InterPro"/>
</dbReference>
<dbReference type="STRING" id="187101.VC03_04170"/>
<dbReference type="KEGG" id="sns:VC03_04170"/>
<dbReference type="InterPro" id="IPR000281">
    <property type="entry name" value="HTH_RpiR"/>
</dbReference>
<dbReference type="PROSITE" id="PS51071">
    <property type="entry name" value="HTH_RPIR"/>
    <property type="match status" value="1"/>
</dbReference>
<dbReference type="SUPFAM" id="SSF53697">
    <property type="entry name" value="SIS domain"/>
    <property type="match status" value="1"/>
</dbReference>
<dbReference type="SUPFAM" id="SSF46689">
    <property type="entry name" value="Homeodomain-like"/>
    <property type="match status" value="1"/>
</dbReference>
<dbReference type="OrthoDB" id="9762536at2"/>
<dbReference type="HOGENOM" id="CLU_055769_4_3_0"/>
<evidence type="ECO:0008006" key="8">
    <source>
        <dbReference type="Google" id="ProtNLM"/>
    </source>
</evidence>
<dbReference type="PANTHER" id="PTHR30514">
    <property type="entry name" value="GLUCOKINASE"/>
    <property type="match status" value="1"/>
</dbReference>
<dbReference type="InterPro" id="IPR001347">
    <property type="entry name" value="SIS_dom"/>
</dbReference>
<keyword evidence="3" id="KW-0804">Transcription</keyword>
<sequence length="246" mass="28020">MDILSNIGEKYKELSETEKLVVDFALKYKNKEELKIKNIEDALYISSSTIIRACKKLGYSSFSKFKFSLINIRENENENKVNDFKKVKETIKSDFLKTLGILNEETIDKIVESIKISKRIFCIGLGMSSQVSTEFNRQLKLLGFWSNDYIEKYAIERIPEIAGPDDLIIVFSLSGEDSEINNILINSKMNGVKIACICSLGNNTLGNISDIVLSVYNTVLRKRVRSRLMLHLAATMIIEKLVLMIK</sequence>
<gene>
    <name evidence="6" type="ORF">VC03_04170</name>
</gene>
<evidence type="ECO:0000259" key="4">
    <source>
        <dbReference type="PROSITE" id="PS51071"/>
    </source>
</evidence>
<evidence type="ECO:0000256" key="2">
    <source>
        <dbReference type="ARBA" id="ARBA00023125"/>
    </source>
</evidence>
<dbReference type="PANTHER" id="PTHR30514:SF21">
    <property type="entry name" value="RPIR-FAMILY TRANSCRIPTIONAL REGULATOR"/>
    <property type="match status" value="1"/>
</dbReference>
<dbReference type="PROSITE" id="PS51464">
    <property type="entry name" value="SIS"/>
    <property type="match status" value="1"/>
</dbReference>
<dbReference type="Pfam" id="PF01380">
    <property type="entry name" value="SIS"/>
    <property type="match status" value="1"/>
</dbReference>
<dbReference type="AlphaFoldDB" id="A0A0E3UUV5"/>